<sequence length="27" mass="3115">RSPPNMSSHAKVKKDKEIIAEYETQVK</sequence>
<name>Q4SUF7_TETNG</name>
<gene>
    <name evidence="2" type="ORF">GSTENG00012488001</name>
</gene>
<feature type="non-terminal residue" evidence="2">
    <location>
        <position position="27"/>
    </location>
</feature>
<evidence type="ECO:0000313" key="2">
    <source>
        <dbReference type="EMBL" id="CAF95725.1"/>
    </source>
</evidence>
<feature type="non-terminal residue" evidence="2">
    <location>
        <position position="1"/>
    </location>
</feature>
<reference evidence="2" key="1">
    <citation type="journal article" date="2004" name="Nature">
        <title>Genome duplication in the teleost fish Tetraodon nigroviridis reveals the early vertebrate proto-karyotype.</title>
        <authorList>
            <person name="Jaillon O."/>
            <person name="Aury J.-M."/>
            <person name="Brunet F."/>
            <person name="Petit J.-L."/>
            <person name="Stange-Thomann N."/>
            <person name="Mauceli E."/>
            <person name="Bouneau L."/>
            <person name="Fischer C."/>
            <person name="Ozouf-Costaz C."/>
            <person name="Bernot A."/>
            <person name="Nicaud S."/>
            <person name="Jaffe D."/>
            <person name="Fisher S."/>
            <person name="Lutfalla G."/>
            <person name="Dossat C."/>
            <person name="Segurens B."/>
            <person name="Dasilva C."/>
            <person name="Salanoubat M."/>
            <person name="Levy M."/>
            <person name="Boudet N."/>
            <person name="Castellano S."/>
            <person name="Anthouard V."/>
            <person name="Jubin C."/>
            <person name="Castelli V."/>
            <person name="Katinka M."/>
            <person name="Vacherie B."/>
            <person name="Biemont C."/>
            <person name="Skalli Z."/>
            <person name="Cattolico L."/>
            <person name="Poulain J."/>
            <person name="De Berardinis V."/>
            <person name="Cruaud C."/>
            <person name="Duprat S."/>
            <person name="Brottier P."/>
            <person name="Coutanceau J.-P."/>
            <person name="Gouzy J."/>
            <person name="Parra G."/>
            <person name="Lardier G."/>
            <person name="Chapple C."/>
            <person name="McKernan K.J."/>
            <person name="McEwan P."/>
            <person name="Bosak S."/>
            <person name="Kellis M."/>
            <person name="Volff J.-N."/>
            <person name="Guigo R."/>
            <person name="Zody M.C."/>
            <person name="Mesirov J."/>
            <person name="Lindblad-Toh K."/>
            <person name="Birren B."/>
            <person name="Nusbaum C."/>
            <person name="Kahn D."/>
            <person name="Robinson-Rechavi M."/>
            <person name="Laudet V."/>
            <person name="Schachter V."/>
            <person name="Quetier F."/>
            <person name="Saurin W."/>
            <person name="Scarpelli C."/>
            <person name="Wincker P."/>
            <person name="Lander E.S."/>
            <person name="Weissenbach J."/>
            <person name="Roest Crollius H."/>
        </authorList>
    </citation>
    <scope>NUCLEOTIDE SEQUENCE [LARGE SCALE GENOMIC DNA]</scope>
</reference>
<feature type="region of interest" description="Disordered" evidence="1">
    <location>
        <begin position="1"/>
        <end position="27"/>
    </location>
</feature>
<feature type="compositionally biased region" description="Basic and acidic residues" evidence="1">
    <location>
        <begin position="14"/>
        <end position="27"/>
    </location>
</feature>
<proteinExistence type="predicted"/>
<comment type="caution">
    <text evidence="2">The sequence shown here is derived from an EMBL/GenBank/DDBJ whole genome shotgun (WGS) entry which is preliminary data.</text>
</comment>
<evidence type="ECO:0000256" key="1">
    <source>
        <dbReference type="SAM" id="MobiDB-lite"/>
    </source>
</evidence>
<dbReference type="KEGG" id="tng:GSTEN00012488G001"/>
<dbReference type="EMBL" id="CAAE01013952">
    <property type="protein sequence ID" value="CAF95725.1"/>
    <property type="molecule type" value="Genomic_DNA"/>
</dbReference>
<organism evidence="2">
    <name type="scientific">Tetraodon nigroviridis</name>
    <name type="common">Spotted green pufferfish</name>
    <name type="synonym">Chelonodon nigroviridis</name>
    <dbReference type="NCBI Taxonomy" id="99883"/>
    <lineage>
        <taxon>Eukaryota</taxon>
        <taxon>Metazoa</taxon>
        <taxon>Chordata</taxon>
        <taxon>Craniata</taxon>
        <taxon>Vertebrata</taxon>
        <taxon>Euteleostomi</taxon>
        <taxon>Actinopterygii</taxon>
        <taxon>Neopterygii</taxon>
        <taxon>Teleostei</taxon>
        <taxon>Neoteleostei</taxon>
        <taxon>Acanthomorphata</taxon>
        <taxon>Eupercaria</taxon>
        <taxon>Tetraodontiformes</taxon>
        <taxon>Tetradontoidea</taxon>
        <taxon>Tetraodontidae</taxon>
        <taxon>Tetraodon</taxon>
    </lineage>
</organism>
<dbReference type="AlphaFoldDB" id="Q4SUF7"/>
<reference evidence="2" key="2">
    <citation type="submission" date="2004-02" db="EMBL/GenBank/DDBJ databases">
        <authorList>
            <consortium name="Genoscope"/>
            <consortium name="Whitehead Institute Centre for Genome Research"/>
        </authorList>
    </citation>
    <scope>NUCLEOTIDE SEQUENCE</scope>
</reference>
<accession>Q4SUF7</accession>
<protein>
    <submittedName>
        <fullName evidence="2">(spotted green pufferfish) hypothetical protein</fullName>
    </submittedName>
</protein>